<sequence length="387" mass="40081">MLAVSTPAIANTPTLLVWVDSARAATFKPSVDAWAKANGVTVTLTGKDFGTVRDAMKTAVPAGTGPDLLIGAAHDWTGSLAAAGVLRPITVSSATSSSIASNAMQAFLFGGKQYGLPFYTENVALVRNLKAAPKAPTTAASIKNGELQIGYSATGGDPYHFYAVQSSFGAPVFESTSKGWSSTLGMDNAAGVKFAQYLATKGEKFFAKAGKGWDDMNCDIKSGKVKYWITGPWAVSSIENGNSKCTTKSVINKDFAVSAIPSFGGKPAQQFMGAKGGFISNSPSTDVVLATQLLTSLAGKEAGISYFNIDSFSPANKAALAVASNDPVIKAFAAAGAKAVPMPNIVAMDSVWDKWGKTEAKLLTGKSTNPAADWKAMTDAIKASIKG</sequence>
<evidence type="ECO:0000256" key="1">
    <source>
        <dbReference type="ARBA" id="ARBA00008520"/>
    </source>
</evidence>
<comment type="similarity">
    <text evidence="1">Belongs to the bacterial solute-binding protein 1 family.</text>
</comment>
<protein>
    <submittedName>
        <fullName evidence="4">Unannotated protein</fullName>
    </submittedName>
</protein>
<evidence type="ECO:0000256" key="2">
    <source>
        <dbReference type="ARBA" id="ARBA00022448"/>
    </source>
</evidence>
<reference evidence="4" key="1">
    <citation type="submission" date="2020-05" db="EMBL/GenBank/DDBJ databases">
        <authorList>
            <person name="Chiriac C."/>
            <person name="Salcher M."/>
            <person name="Ghai R."/>
            <person name="Kavagutti S V."/>
        </authorList>
    </citation>
    <scope>NUCLEOTIDE SEQUENCE</scope>
</reference>
<dbReference type="AlphaFoldDB" id="A0A6J6P819"/>
<dbReference type="Pfam" id="PF13416">
    <property type="entry name" value="SBP_bac_8"/>
    <property type="match status" value="1"/>
</dbReference>
<dbReference type="GO" id="GO:0015768">
    <property type="term" value="P:maltose transport"/>
    <property type="evidence" value="ECO:0007669"/>
    <property type="project" value="TreeGrafter"/>
</dbReference>
<keyword evidence="2" id="KW-0813">Transport</keyword>
<dbReference type="InterPro" id="IPR006059">
    <property type="entry name" value="SBP"/>
</dbReference>
<dbReference type="EMBL" id="CAEZXK010000036">
    <property type="protein sequence ID" value="CAB4692464.1"/>
    <property type="molecule type" value="Genomic_DNA"/>
</dbReference>
<organism evidence="4">
    <name type="scientific">freshwater metagenome</name>
    <dbReference type="NCBI Taxonomy" id="449393"/>
    <lineage>
        <taxon>unclassified sequences</taxon>
        <taxon>metagenomes</taxon>
        <taxon>ecological metagenomes</taxon>
    </lineage>
</organism>
<dbReference type="Gene3D" id="3.40.190.10">
    <property type="entry name" value="Periplasmic binding protein-like II"/>
    <property type="match status" value="2"/>
</dbReference>
<dbReference type="PANTHER" id="PTHR30061:SF50">
    <property type="entry name" value="MALTOSE_MALTODEXTRIN-BINDING PERIPLASMIC PROTEIN"/>
    <property type="match status" value="1"/>
</dbReference>
<keyword evidence="3" id="KW-0732">Signal</keyword>
<gene>
    <name evidence="4" type="ORF">UFOPK2370_01047</name>
</gene>
<dbReference type="GO" id="GO:1901982">
    <property type="term" value="F:maltose binding"/>
    <property type="evidence" value="ECO:0007669"/>
    <property type="project" value="TreeGrafter"/>
</dbReference>
<dbReference type="GO" id="GO:0042956">
    <property type="term" value="P:maltodextrin transmembrane transport"/>
    <property type="evidence" value="ECO:0007669"/>
    <property type="project" value="TreeGrafter"/>
</dbReference>
<dbReference type="PANTHER" id="PTHR30061">
    <property type="entry name" value="MALTOSE-BINDING PERIPLASMIC PROTEIN"/>
    <property type="match status" value="1"/>
</dbReference>
<proteinExistence type="inferred from homology"/>
<evidence type="ECO:0000313" key="4">
    <source>
        <dbReference type="EMBL" id="CAB4692464.1"/>
    </source>
</evidence>
<dbReference type="GO" id="GO:0055052">
    <property type="term" value="C:ATP-binding cassette (ABC) transporter complex, substrate-binding subunit-containing"/>
    <property type="evidence" value="ECO:0007669"/>
    <property type="project" value="TreeGrafter"/>
</dbReference>
<accession>A0A6J6P819</accession>
<dbReference type="SUPFAM" id="SSF53850">
    <property type="entry name" value="Periplasmic binding protein-like II"/>
    <property type="match status" value="1"/>
</dbReference>
<evidence type="ECO:0000256" key="3">
    <source>
        <dbReference type="ARBA" id="ARBA00022729"/>
    </source>
</evidence>
<name>A0A6J6P819_9ZZZZ</name>